<evidence type="ECO:0000259" key="2">
    <source>
        <dbReference type="PROSITE" id="PS50089"/>
    </source>
</evidence>
<dbReference type="GO" id="GO:0008270">
    <property type="term" value="F:zinc ion binding"/>
    <property type="evidence" value="ECO:0007669"/>
    <property type="project" value="UniProtKB-KW"/>
</dbReference>
<dbReference type="Proteomes" id="UP001457282">
    <property type="component" value="Unassembled WGS sequence"/>
</dbReference>
<dbReference type="EMBL" id="JBEDUW010000001">
    <property type="protein sequence ID" value="KAK9947429.1"/>
    <property type="molecule type" value="Genomic_DNA"/>
</dbReference>
<dbReference type="SMART" id="SM00184">
    <property type="entry name" value="RING"/>
    <property type="match status" value="1"/>
</dbReference>
<keyword evidence="1" id="KW-0862">Zinc</keyword>
<name>A0AAW1YGU1_RUBAR</name>
<dbReference type="GO" id="GO:0006511">
    <property type="term" value="P:ubiquitin-dependent protein catabolic process"/>
    <property type="evidence" value="ECO:0007669"/>
    <property type="project" value="TreeGrafter"/>
</dbReference>
<evidence type="ECO:0000313" key="3">
    <source>
        <dbReference type="EMBL" id="KAK9947429.1"/>
    </source>
</evidence>
<dbReference type="PANTHER" id="PTHR22765">
    <property type="entry name" value="RING FINGER AND PROTEASE ASSOCIATED DOMAIN-CONTAINING"/>
    <property type="match status" value="1"/>
</dbReference>
<proteinExistence type="predicted"/>
<reference evidence="3 4" key="1">
    <citation type="journal article" date="2023" name="G3 (Bethesda)">
        <title>A chromosome-length genome assembly and annotation of blackberry (Rubus argutus, cv. 'Hillquist').</title>
        <authorList>
            <person name="Bruna T."/>
            <person name="Aryal R."/>
            <person name="Dudchenko O."/>
            <person name="Sargent D.J."/>
            <person name="Mead D."/>
            <person name="Buti M."/>
            <person name="Cavallini A."/>
            <person name="Hytonen T."/>
            <person name="Andres J."/>
            <person name="Pham M."/>
            <person name="Weisz D."/>
            <person name="Mascagni F."/>
            <person name="Usai G."/>
            <person name="Natali L."/>
            <person name="Bassil N."/>
            <person name="Fernandez G.E."/>
            <person name="Lomsadze A."/>
            <person name="Armour M."/>
            <person name="Olukolu B."/>
            <person name="Poorten T."/>
            <person name="Britton C."/>
            <person name="Davik J."/>
            <person name="Ashrafi H."/>
            <person name="Aiden E.L."/>
            <person name="Borodovsky M."/>
            <person name="Worthington M."/>
        </authorList>
    </citation>
    <scope>NUCLEOTIDE SEQUENCE [LARGE SCALE GENOMIC DNA]</scope>
    <source>
        <strain evidence="3">PI 553951</strain>
    </source>
</reference>
<dbReference type="CDD" id="cd16454">
    <property type="entry name" value="RING-H2_PA-TM-RING"/>
    <property type="match status" value="1"/>
</dbReference>
<dbReference type="PROSITE" id="PS50089">
    <property type="entry name" value="ZF_RING_2"/>
    <property type="match status" value="1"/>
</dbReference>
<protein>
    <recommendedName>
        <fullName evidence="2">RING-type domain-containing protein</fullName>
    </recommendedName>
</protein>
<evidence type="ECO:0000313" key="4">
    <source>
        <dbReference type="Proteomes" id="UP001457282"/>
    </source>
</evidence>
<dbReference type="InterPro" id="IPR051826">
    <property type="entry name" value="E3_ubiquitin-ligase_domain"/>
</dbReference>
<dbReference type="Gene3D" id="3.30.40.10">
    <property type="entry name" value="Zinc/RING finger domain, C3HC4 (zinc finger)"/>
    <property type="match status" value="1"/>
</dbReference>
<dbReference type="InterPro" id="IPR001841">
    <property type="entry name" value="Znf_RING"/>
</dbReference>
<dbReference type="AlphaFoldDB" id="A0AAW1YGU1"/>
<dbReference type="Pfam" id="PF13639">
    <property type="entry name" value="zf-RING_2"/>
    <property type="match status" value="1"/>
</dbReference>
<feature type="domain" description="RING-type" evidence="2">
    <location>
        <begin position="152"/>
        <end position="193"/>
    </location>
</feature>
<dbReference type="SUPFAM" id="SSF57850">
    <property type="entry name" value="RING/U-box"/>
    <property type="match status" value="1"/>
</dbReference>
<keyword evidence="4" id="KW-1185">Reference proteome</keyword>
<dbReference type="PANTHER" id="PTHR22765:SF303">
    <property type="entry name" value="RING-TYPE DOMAIN-CONTAINING PROTEIN"/>
    <property type="match status" value="1"/>
</dbReference>
<gene>
    <name evidence="3" type="ORF">M0R45_003055</name>
</gene>
<dbReference type="GO" id="GO:0061630">
    <property type="term" value="F:ubiquitin protein ligase activity"/>
    <property type="evidence" value="ECO:0007669"/>
    <property type="project" value="TreeGrafter"/>
</dbReference>
<organism evidence="3 4">
    <name type="scientific">Rubus argutus</name>
    <name type="common">Southern blackberry</name>
    <dbReference type="NCBI Taxonomy" id="59490"/>
    <lineage>
        <taxon>Eukaryota</taxon>
        <taxon>Viridiplantae</taxon>
        <taxon>Streptophyta</taxon>
        <taxon>Embryophyta</taxon>
        <taxon>Tracheophyta</taxon>
        <taxon>Spermatophyta</taxon>
        <taxon>Magnoliopsida</taxon>
        <taxon>eudicotyledons</taxon>
        <taxon>Gunneridae</taxon>
        <taxon>Pentapetalae</taxon>
        <taxon>rosids</taxon>
        <taxon>fabids</taxon>
        <taxon>Rosales</taxon>
        <taxon>Rosaceae</taxon>
        <taxon>Rosoideae</taxon>
        <taxon>Rosoideae incertae sedis</taxon>
        <taxon>Rubus</taxon>
    </lineage>
</organism>
<comment type="caution">
    <text evidence="3">The sequence shown here is derived from an EMBL/GenBank/DDBJ whole genome shotgun (WGS) entry which is preliminary data.</text>
</comment>
<dbReference type="InterPro" id="IPR013083">
    <property type="entry name" value="Znf_RING/FYVE/PHD"/>
</dbReference>
<accession>A0AAW1YGU1</accession>
<dbReference type="FunFam" id="3.30.40.10:FF:000611">
    <property type="entry name" value="Zinc finger family protein"/>
    <property type="match status" value="1"/>
</dbReference>
<keyword evidence="1" id="KW-0479">Metal-binding</keyword>
<sequence length="201" mass="22647">MAGMLPGVECARRRRVHQSGESPGVANTNGCTRRSSFCLYASNHETHQTSSFSLRRSRLNQASYPDEKLGVEARVAKERLDVKLRTQRKSQPKRLISREGSLKSVDDGRSSMILMELQREVYGSEKSTSTRTGSRRFSWAKLSWKSSDQDECAVCLERFRPGETLVHLPCAHRFHSGCMVPWLENNAHCPCCRMGIAAVSQ</sequence>
<evidence type="ECO:0000256" key="1">
    <source>
        <dbReference type="PROSITE-ProRule" id="PRU00175"/>
    </source>
</evidence>
<keyword evidence="1" id="KW-0863">Zinc-finger</keyword>